<gene>
    <name evidence="1" type="ORF">BDV25DRAFT_138440</name>
</gene>
<keyword evidence="2" id="KW-1185">Reference proteome</keyword>
<dbReference type="EMBL" id="ML742063">
    <property type="protein sequence ID" value="KAE8151842.1"/>
    <property type="molecule type" value="Genomic_DNA"/>
</dbReference>
<dbReference type="OrthoDB" id="4486482at2759"/>
<sequence length="312" mass="35914">MAATVHSRIVDLDELIPRPADTKREDKDVQDLIPWVFQEHNVARMDCMQDWSRDDGRFKGLFADLPTYGARIRTWRMTEGRDACSTRMTENLQPTAVVTIPQQNWSVSGQQVMGRLLQYQRPMLINLIASVYMELEDVAIQLPRLRFPPISSRMKYYIGKKEYGAIPQGRVIVNLWDYALPILSYTAWWEGQTWNEFIGETLTIMIGQLSESLRMLGVNGEEVFVVGFHGKNFHIARGFFSRELITRAYLKGCSPADEVELHFSRGYNLCLKEDWMEATRALSRLIRYLLSGEAKLTALGSFLRGRHYAHAA</sequence>
<reference evidence="1 2" key="1">
    <citation type="submission" date="2019-04" db="EMBL/GenBank/DDBJ databases">
        <title>Friends and foes A comparative genomics study of 23 Aspergillus species from section Flavi.</title>
        <authorList>
            <consortium name="DOE Joint Genome Institute"/>
            <person name="Kjaerbolling I."/>
            <person name="Vesth T."/>
            <person name="Frisvad J.C."/>
            <person name="Nybo J.L."/>
            <person name="Theobald S."/>
            <person name="Kildgaard S."/>
            <person name="Isbrandt T."/>
            <person name="Kuo A."/>
            <person name="Sato A."/>
            <person name="Lyhne E.K."/>
            <person name="Kogle M.E."/>
            <person name="Wiebenga A."/>
            <person name="Kun R.S."/>
            <person name="Lubbers R.J."/>
            <person name="Makela M.R."/>
            <person name="Barry K."/>
            <person name="Chovatia M."/>
            <person name="Clum A."/>
            <person name="Daum C."/>
            <person name="Haridas S."/>
            <person name="He G."/>
            <person name="LaButti K."/>
            <person name="Lipzen A."/>
            <person name="Mondo S."/>
            <person name="Riley R."/>
            <person name="Salamov A."/>
            <person name="Simmons B.A."/>
            <person name="Magnuson J.K."/>
            <person name="Henrissat B."/>
            <person name="Mortensen U.H."/>
            <person name="Larsen T.O."/>
            <person name="Devries R.P."/>
            <person name="Grigoriev I.V."/>
            <person name="Machida M."/>
            <person name="Baker S.E."/>
            <person name="Andersen M.R."/>
        </authorList>
    </citation>
    <scope>NUCLEOTIDE SEQUENCE [LARGE SCALE GENOMIC DNA]</scope>
    <source>
        <strain evidence="1 2">IBT 18842</strain>
    </source>
</reference>
<name>A0A5N6TZP9_ASPAV</name>
<evidence type="ECO:0000313" key="2">
    <source>
        <dbReference type="Proteomes" id="UP000325780"/>
    </source>
</evidence>
<protein>
    <submittedName>
        <fullName evidence="1">Uncharacterized protein</fullName>
    </submittedName>
</protein>
<accession>A0A5N6TZP9</accession>
<dbReference type="Proteomes" id="UP000325780">
    <property type="component" value="Unassembled WGS sequence"/>
</dbReference>
<evidence type="ECO:0000313" key="1">
    <source>
        <dbReference type="EMBL" id="KAE8151842.1"/>
    </source>
</evidence>
<proteinExistence type="predicted"/>
<organism evidence="1 2">
    <name type="scientific">Aspergillus avenaceus</name>
    <dbReference type="NCBI Taxonomy" id="36643"/>
    <lineage>
        <taxon>Eukaryota</taxon>
        <taxon>Fungi</taxon>
        <taxon>Dikarya</taxon>
        <taxon>Ascomycota</taxon>
        <taxon>Pezizomycotina</taxon>
        <taxon>Eurotiomycetes</taxon>
        <taxon>Eurotiomycetidae</taxon>
        <taxon>Eurotiales</taxon>
        <taxon>Aspergillaceae</taxon>
        <taxon>Aspergillus</taxon>
        <taxon>Aspergillus subgen. Circumdati</taxon>
    </lineage>
</organism>
<dbReference type="AlphaFoldDB" id="A0A5N6TZP9"/>